<protein>
    <submittedName>
        <fullName evidence="2">Uncharacterized protein</fullName>
    </submittedName>
</protein>
<feature type="compositionally biased region" description="Low complexity" evidence="1">
    <location>
        <begin position="11"/>
        <end position="33"/>
    </location>
</feature>
<gene>
    <name evidence="2" type="ORF">IM660_06845</name>
</gene>
<dbReference type="KEGG" id="halt:IM660_06845"/>
<feature type="compositionally biased region" description="Basic and acidic residues" evidence="1">
    <location>
        <begin position="1"/>
        <end position="10"/>
    </location>
</feature>
<proteinExistence type="predicted"/>
<organism evidence="2 3">
    <name type="scientific">Ruania alkalisoli</name>
    <dbReference type="NCBI Taxonomy" id="2779775"/>
    <lineage>
        <taxon>Bacteria</taxon>
        <taxon>Bacillati</taxon>
        <taxon>Actinomycetota</taxon>
        <taxon>Actinomycetes</taxon>
        <taxon>Micrococcales</taxon>
        <taxon>Ruaniaceae</taxon>
        <taxon>Ruania</taxon>
    </lineage>
</organism>
<evidence type="ECO:0000256" key="1">
    <source>
        <dbReference type="SAM" id="MobiDB-lite"/>
    </source>
</evidence>
<evidence type="ECO:0000313" key="2">
    <source>
        <dbReference type="EMBL" id="QOR71959.1"/>
    </source>
</evidence>
<reference evidence="2 3" key="1">
    <citation type="submission" date="2020-10" db="EMBL/GenBank/DDBJ databases">
        <title>Haloactinobacterium sp. RN3S43, a bacterium isolated from saline soil.</title>
        <authorList>
            <person name="Sun J.-Q."/>
        </authorList>
    </citation>
    <scope>NUCLEOTIDE SEQUENCE [LARGE SCALE GENOMIC DNA]</scope>
    <source>
        <strain evidence="2 3">RN3S43</strain>
    </source>
</reference>
<dbReference type="RefSeq" id="WP_193498607.1">
    <property type="nucleotide sequence ID" value="NZ_CP063169.1"/>
</dbReference>
<dbReference type="EMBL" id="CP063169">
    <property type="protein sequence ID" value="QOR71959.1"/>
    <property type="molecule type" value="Genomic_DNA"/>
</dbReference>
<dbReference type="Proteomes" id="UP000593758">
    <property type="component" value="Chromosome"/>
</dbReference>
<evidence type="ECO:0000313" key="3">
    <source>
        <dbReference type="Proteomes" id="UP000593758"/>
    </source>
</evidence>
<accession>A0A7M1SWL4</accession>
<dbReference type="AlphaFoldDB" id="A0A7M1SWL4"/>
<sequence>MTEELTKARTELTTARAQATRAETAAETASAKAAEYERRLTANDRSISAEDLAKADDEKRRALLLVEPAKARLQQAEESYRMALAVHTAATVTANLPEGGEDSEIGSRLQEAREAMAAAARSAVAAARAWNAGITDLQSQARDAGLTLGNVTQDWPVYVQQRGKSGSAYDRRNRQERLIVDGEAIMPIDTHALLESLAATVTDQAKADR</sequence>
<name>A0A7M1SWL4_9MICO</name>
<feature type="region of interest" description="Disordered" evidence="1">
    <location>
        <begin position="1"/>
        <end position="37"/>
    </location>
</feature>
<keyword evidence="3" id="KW-1185">Reference proteome</keyword>